<dbReference type="InterPro" id="IPR052052">
    <property type="entry name" value="Polysaccharide_Lyase_9"/>
</dbReference>
<keyword evidence="8" id="KW-1185">Reference proteome</keyword>
<evidence type="ECO:0000256" key="1">
    <source>
        <dbReference type="ARBA" id="ARBA00004613"/>
    </source>
</evidence>
<keyword evidence="4 5" id="KW-0732">Signal</keyword>
<dbReference type="InterPro" id="IPR012334">
    <property type="entry name" value="Pectin_lyas_fold"/>
</dbReference>
<dbReference type="PROSITE" id="PS51257">
    <property type="entry name" value="PROKAR_LIPOPROTEIN"/>
    <property type="match status" value="1"/>
</dbReference>
<feature type="domain" description="Right handed beta helix" evidence="6">
    <location>
        <begin position="309"/>
        <end position="452"/>
    </location>
</feature>
<dbReference type="GO" id="GO:0005576">
    <property type="term" value="C:extracellular region"/>
    <property type="evidence" value="ECO:0007669"/>
    <property type="project" value="UniProtKB-SubCell"/>
</dbReference>
<dbReference type="RefSeq" id="WP_237378946.1">
    <property type="nucleotide sequence ID" value="NZ_CP071793.1"/>
</dbReference>
<evidence type="ECO:0000256" key="5">
    <source>
        <dbReference type="SAM" id="SignalP"/>
    </source>
</evidence>
<dbReference type="InterPro" id="IPR018247">
    <property type="entry name" value="EF_Hand_1_Ca_BS"/>
</dbReference>
<dbReference type="InterPro" id="IPR006626">
    <property type="entry name" value="PbH1"/>
</dbReference>
<proteinExistence type="predicted"/>
<reference evidence="7" key="1">
    <citation type="submission" date="2021-03" db="EMBL/GenBank/DDBJ databases">
        <title>Acanthopleuribacteraceae sp. M133.</title>
        <authorList>
            <person name="Wang G."/>
        </authorList>
    </citation>
    <scope>NUCLEOTIDE SEQUENCE</scope>
    <source>
        <strain evidence="7">M133</strain>
    </source>
</reference>
<dbReference type="InterPro" id="IPR039448">
    <property type="entry name" value="Beta_helix"/>
</dbReference>
<dbReference type="AlphaFoldDB" id="A0A8A4TGW4"/>
<name>A0A8A4TGW4_SULCO</name>
<dbReference type="GO" id="GO:0016837">
    <property type="term" value="F:carbon-oxygen lyase activity, acting on polysaccharides"/>
    <property type="evidence" value="ECO:0007669"/>
    <property type="project" value="TreeGrafter"/>
</dbReference>
<evidence type="ECO:0000256" key="3">
    <source>
        <dbReference type="ARBA" id="ARBA00022525"/>
    </source>
</evidence>
<feature type="signal peptide" evidence="5">
    <location>
        <begin position="1"/>
        <end position="23"/>
    </location>
</feature>
<dbReference type="PANTHER" id="PTHR40088:SF2">
    <property type="entry name" value="SECRETED SUGAR HYDROLASE"/>
    <property type="match status" value="1"/>
</dbReference>
<dbReference type="PROSITE" id="PS00018">
    <property type="entry name" value="EF_HAND_1"/>
    <property type="match status" value="1"/>
</dbReference>
<gene>
    <name evidence="7" type="ORF">J3U87_27300</name>
</gene>
<evidence type="ECO:0000313" key="7">
    <source>
        <dbReference type="EMBL" id="QTD49309.1"/>
    </source>
</evidence>
<dbReference type="Pfam" id="PF13229">
    <property type="entry name" value="Beta_helix"/>
    <property type="match status" value="1"/>
</dbReference>
<dbReference type="KEGG" id="scor:J3U87_27300"/>
<protein>
    <recommendedName>
        <fullName evidence="2">Probable pectate lyase C</fullName>
    </recommendedName>
</protein>
<evidence type="ECO:0000256" key="2">
    <source>
        <dbReference type="ARBA" id="ARBA00016512"/>
    </source>
</evidence>
<comment type="subcellular location">
    <subcellularLocation>
        <location evidence="1">Secreted</location>
    </subcellularLocation>
</comment>
<dbReference type="PANTHER" id="PTHR40088">
    <property type="entry name" value="PECTATE LYASE (EUROFUNG)"/>
    <property type="match status" value="1"/>
</dbReference>
<dbReference type="Proteomes" id="UP000663929">
    <property type="component" value="Chromosome"/>
</dbReference>
<feature type="chain" id="PRO_5035309608" description="Probable pectate lyase C" evidence="5">
    <location>
        <begin position="24"/>
        <end position="673"/>
    </location>
</feature>
<evidence type="ECO:0000256" key="4">
    <source>
        <dbReference type="ARBA" id="ARBA00022729"/>
    </source>
</evidence>
<dbReference type="SUPFAM" id="SSF51126">
    <property type="entry name" value="Pectin lyase-like"/>
    <property type="match status" value="1"/>
</dbReference>
<dbReference type="EMBL" id="CP071793">
    <property type="protein sequence ID" value="QTD49309.1"/>
    <property type="molecule type" value="Genomic_DNA"/>
</dbReference>
<organism evidence="7 8">
    <name type="scientific">Sulfidibacter corallicola</name>
    <dbReference type="NCBI Taxonomy" id="2818388"/>
    <lineage>
        <taxon>Bacteria</taxon>
        <taxon>Pseudomonadati</taxon>
        <taxon>Acidobacteriota</taxon>
        <taxon>Holophagae</taxon>
        <taxon>Acanthopleuribacterales</taxon>
        <taxon>Acanthopleuribacteraceae</taxon>
        <taxon>Sulfidibacter</taxon>
    </lineage>
</organism>
<accession>A0A8A4TGW4</accession>
<evidence type="ECO:0000259" key="6">
    <source>
        <dbReference type="Pfam" id="PF13229"/>
    </source>
</evidence>
<dbReference type="Gene3D" id="2.160.20.10">
    <property type="entry name" value="Single-stranded right-handed beta-helix, Pectin lyase-like"/>
    <property type="match status" value="2"/>
</dbReference>
<dbReference type="InterPro" id="IPR011050">
    <property type="entry name" value="Pectin_lyase_fold/virulence"/>
</dbReference>
<sequence>MVPFSKQLMIPTFAALACLPNLAAVEIQLYGNHHTMGIIVEMDSGEDADQSAIATPSYGLPGEPLQEGFPLTRVSATRFVGSLFDLTPGTRYEVQVRFSDPGDPIDGLLLESEGETRVEPQLPAPQREWIVSPNGSGTDCTENAPCSFTEALSRAVAGEVILMGGGVYYIGEFSPPRSGTISNPIMIRSQPGEQAVFDGADPAAFHWTAQGNGVYRTTANAADTHLVTANGERLYPYGNFADLESLEWGLPGFFADGTTLYVKLAGNADPNEAVMIVSRYNYAFEFGGTGLALHDLTFRHYGRGSYAKAIYLNGASECWIRDCTFAINDTAIGIKREANRNLIEHNEFYDTIYLWPWDAVKAGAQLESGAIVFFSPVTGRGNIIRRNSFHDFFDALGACPEGDNGTLTNETDIYENTIERAGDDGLSADGVCSNLRIWNNTFHDVLVGISLAPILEGPVYALRNTISRTGGGNSNYTGLPFKYNVAGQPTSGISYLFHNTSYAERSDNHGFWIKSPGTWRNIVMRNNLWVGTAHALNNANTSQPIDIDYDLFWNQGDASLIRWGASRYDSLAQFIAATGLNPNGIAADPLLLDPEGGNFTPNGSSPAVDAGLVIPGINDSFSGDGPDLGAHERIESEGGQWMRWGAHSNDALYLASLDGNGDGILNVLDFIAN</sequence>
<keyword evidence="3" id="KW-0964">Secreted</keyword>
<evidence type="ECO:0000313" key="8">
    <source>
        <dbReference type="Proteomes" id="UP000663929"/>
    </source>
</evidence>
<dbReference type="SMART" id="SM00710">
    <property type="entry name" value="PbH1"/>
    <property type="match status" value="6"/>
</dbReference>